<organism evidence="1 2">
    <name type="scientific">Pseudomonas paraeruginosa</name>
    <dbReference type="NCBI Taxonomy" id="2994495"/>
    <lineage>
        <taxon>Bacteria</taxon>
        <taxon>Pseudomonadati</taxon>
        <taxon>Pseudomonadota</taxon>
        <taxon>Gammaproteobacteria</taxon>
        <taxon>Pseudomonadales</taxon>
        <taxon>Pseudomonadaceae</taxon>
        <taxon>Pseudomonas</taxon>
    </lineage>
</organism>
<evidence type="ECO:0000313" key="2">
    <source>
        <dbReference type="Proteomes" id="UP000238390"/>
    </source>
</evidence>
<keyword evidence="1" id="KW-0614">Plasmid</keyword>
<dbReference type="RefSeq" id="WP_162598241.1">
    <property type="nucleotide sequence ID" value="NZ_CP029091.1"/>
</dbReference>
<evidence type="ECO:0000313" key="1">
    <source>
        <dbReference type="EMBL" id="AVK02564.1"/>
    </source>
</evidence>
<protein>
    <submittedName>
        <fullName evidence="1">Uncharacterized protein</fullName>
    </submittedName>
</protein>
<reference evidence="1 2" key="1">
    <citation type="submission" date="2018-02" db="EMBL/GenBank/DDBJ databases">
        <title>FDA/CDC Antimicrobial Resistant Isolate Bank Genome Sequencing.</title>
        <authorList>
            <person name="Benahmed F.H."/>
            <person name="Lutgring J.D."/>
            <person name="Yoo B."/>
            <person name="Machado M."/>
            <person name="Brown A."/>
            <person name="McAllister G."/>
            <person name="Perry A."/>
            <person name="Halpin A.L."/>
            <person name="Vavikolanu K."/>
            <person name="Ott S."/>
            <person name="Zhao X."/>
            <person name="Tallon L.J."/>
            <person name="Sadzewicz L."/>
            <person name="Aluvathingal J."/>
            <person name="Nadendla S."/>
            <person name="Voskania-kordi A."/>
            <person name="Simonyan V."/>
            <person name="Patel J."/>
            <person name="Shawar R.M."/>
        </authorList>
    </citation>
    <scope>NUCLEOTIDE SEQUENCE [LARGE SCALE GENOMIC DNA]</scope>
    <source>
        <strain evidence="1 2">AR_0356</strain>
        <plasmid evidence="1 2">unnamed3</plasmid>
    </source>
</reference>
<gene>
    <name evidence="1" type="ORF">CSB93_7078</name>
</gene>
<dbReference type="AlphaFoldDB" id="A0A2R3IL07"/>
<proteinExistence type="predicted"/>
<dbReference type="EMBL" id="CP027167">
    <property type="protein sequence ID" value="AVK02564.1"/>
    <property type="molecule type" value="Genomic_DNA"/>
</dbReference>
<geneLocation type="plasmid" evidence="1 2">
    <name>unnamed3</name>
</geneLocation>
<sequence length="76" mass="8322">MAHKFTKVLFAVEHDGKAYGVHLPAEKLEQLLAEAARLSPSGSLEMYPMPNQGVFTLAVQKGVGQYTTCSGRRKET</sequence>
<dbReference type="Proteomes" id="UP000238390">
    <property type="component" value="Plasmid unnamed3"/>
</dbReference>
<accession>A0A2R3IL07</accession>
<keyword evidence="2" id="KW-1185">Reference proteome</keyword>
<name>A0A2R3IL07_9PSED</name>